<comment type="caution">
    <text evidence="2">The sequence shown here is derived from an EMBL/GenBank/DDBJ whole genome shotgun (WGS) entry which is preliminary data.</text>
</comment>
<sequence>MPYLDTFILILNTFISILKMLKFRLILLLLIVGCSFAVAQPLVRVSGIVYSDEKLPLSQVTVIVLGQAQSTVTDEFGVYTIYSKSKTFSIKYSLLGYQPQTIKFNERSGARIVKQVNLIANINELEQVNITNKQNQLSNTTTINIADVSSMPLVSGNFESMLKTLPGVSTNNELSAQYSVRGGNFDENLIYINDVEINRPVLIRNGQQEGLSFINSDLVSKAKFSAGGFEAKYGDKLSSILDIRYDKPDSNQTTFSTSLLNTSLITKRIFKNSFLLAGLRYKNNSSVLIKQDEQGSYSPNFADAQLLYQYDFSPKFNISYLGSFNLGQFKLVPTNRETQFGTLSTTLRLNVDYTGQEIDDYQTSGSAVTATYSPEPNLVIKFINSYFNTIERERFDINGSYIFDEVDNSFPRENFGPVSKNKGIGSYYNYGRNSLNTQIFASEIKVDQNFDNHVFSWGLKFDKSLYKDQLNEYNYTDSAGFILPNNSKNIVLQNVINVKNNLDISNYSAYIQDSYSLSGSAELQLGARSTYSSLSKQLLISPRILIAYRPNSNNKILRFSAGVYKQPPSYRTIRDFSGQLNINQKAQSSYNTSLGYEYAFDALGTRLKFTSEAYFKYSDRLIPYKIDNLRIKYLANEVSRGYAYGADFSIGGEFVKDLVSYFRMSVMHANEDIIDDSYVQNGTTIYPGYLKRPTDQRLNFSIFFQDRLLNSPTYKVHLNALYGSRLPIGPSQTPRYLDKFYIPSYKRVDIGFSKDFLDDAAIHKPKFLDRNFNAVILFFEVFNMLNLNNTVSYLWLKDVDNVQYAIPNYLTGRQFNLKLIVKLKN</sequence>
<dbReference type="SUPFAM" id="SSF56935">
    <property type="entry name" value="Porins"/>
    <property type="match status" value="1"/>
</dbReference>
<dbReference type="Gene3D" id="2.170.130.10">
    <property type="entry name" value="TonB-dependent receptor, plug domain"/>
    <property type="match status" value="1"/>
</dbReference>
<evidence type="ECO:0000313" key="3">
    <source>
        <dbReference type="Proteomes" id="UP000273898"/>
    </source>
</evidence>
<dbReference type="InterPro" id="IPR012910">
    <property type="entry name" value="Plug_dom"/>
</dbReference>
<dbReference type="SUPFAM" id="SSF49464">
    <property type="entry name" value="Carboxypeptidase regulatory domain-like"/>
    <property type="match status" value="1"/>
</dbReference>
<reference evidence="2 3" key="1">
    <citation type="submission" date="2018-10" db="EMBL/GenBank/DDBJ databases">
        <title>Genomic Encyclopedia of Archaeal and Bacterial Type Strains, Phase II (KMG-II): from individual species to whole genera.</title>
        <authorList>
            <person name="Goeker M."/>
        </authorList>
    </citation>
    <scope>NUCLEOTIDE SEQUENCE [LARGE SCALE GENOMIC DNA]</scope>
    <source>
        <strain evidence="2 3">DSM 19624</strain>
    </source>
</reference>
<protein>
    <submittedName>
        <fullName evidence="2">Outer membrane receptor protein involved in Fe transport</fullName>
    </submittedName>
</protein>
<keyword evidence="2" id="KW-0675">Receptor</keyword>
<dbReference type="InterPro" id="IPR037066">
    <property type="entry name" value="Plug_dom_sf"/>
</dbReference>
<dbReference type="Pfam" id="PF07715">
    <property type="entry name" value="Plug"/>
    <property type="match status" value="1"/>
</dbReference>
<feature type="domain" description="TonB-dependent receptor plug" evidence="1">
    <location>
        <begin position="134"/>
        <end position="235"/>
    </location>
</feature>
<dbReference type="AlphaFoldDB" id="A0A497XX47"/>
<evidence type="ECO:0000313" key="2">
    <source>
        <dbReference type="EMBL" id="RLJ74770.1"/>
    </source>
</evidence>
<dbReference type="Gene3D" id="2.60.40.1120">
    <property type="entry name" value="Carboxypeptidase-like, regulatory domain"/>
    <property type="match status" value="1"/>
</dbReference>
<evidence type="ECO:0000259" key="1">
    <source>
        <dbReference type="Pfam" id="PF07715"/>
    </source>
</evidence>
<dbReference type="EMBL" id="RCCK01000012">
    <property type="protein sequence ID" value="RLJ74770.1"/>
    <property type="molecule type" value="Genomic_DNA"/>
</dbReference>
<name>A0A497XX47_9SPHI</name>
<dbReference type="InterPro" id="IPR008969">
    <property type="entry name" value="CarboxyPept-like_regulatory"/>
</dbReference>
<organism evidence="2 3">
    <name type="scientific">Pedobacter alluvionis</name>
    <dbReference type="NCBI Taxonomy" id="475253"/>
    <lineage>
        <taxon>Bacteria</taxon>
        <taxon>Pseudomonadati</taxon>
        <taxon>Bacteroidota</taxon>
        <taxon>Sphingobacteriia</taxon>
        <taxon>Sphingobacteriales</taxon>
        <taxon>Sphingobacteriaceae</taxon>
        <taxon>Pedobacter</taxon>
    </lineage>
</organism>
<gene>
    <name evidence="2" type="ORF">BCL90_3113</name>
</gene>
<dbReference type="Proteomes" id="UP000273898">
    <property type="component" value="Unassembled WGS sequence"/>
</dbReference>
<proteinExistence type="predicted"/>
<accession>A0A497XX47</accession>
<dbReference type="Pfam" id="PF13715">
    <property type="entry name" value="CarbopepD_reg_2"/>
    <property type="match status" value="1"/>
</dbReference>